<evidence type="ECO:0000256" key="2">
    <source>
        <dbReference type="SAM" id="Phobius"/>
    </source>
</evidence>
<dbReference type="Proteomes" id="UP001583193">
    <property type="component" value="Unassembled WGS sequence"/>
</dbReference>
<proteinExistence type="predicted"/>
<comment type="caution">
    <text evidence="3">The sequence shown here is derived from an EMBL/GenBank/DDBJ whole genome shotgun (WGS) entry which is preliminary data.</text>
</comment>
<protein>
    <recommendedName>
        <fullName evidence="5">Flavoprotein oxygenase</fullName>
    </recommendedName>
</protein>
<evidence type="ECO:0000313" key="4">
    <source>
        <dbReference type="Proteomes" id="UP001583193"/>
    </source>
</evidence>
<feature type="compositionally biased region" description="Basic and acidic residues" evidence="1">
    <location>
        <begin position="457"/>
        <end position="471"/>
    </location>
</feature>
<name>A0ABR3XM14_9EURO</name>
<accession>A0ABR3XM14</accession>
<evidence type="ECO:0000256" key="1">
    <source>
        <dbReference type="SAM" id="MobiDB-lite"/>
    </source>
</evidence>
<keyword evidence="2" id="KW-0812">Transmembrane</keyword>
<feature type="region of interest" description="Disordered" evidence="1">
    <location>
        <begin position="452"/>
        <end position="471"/>
    </location>
</feature>
<sequence length="635" mass="70306">MEDTFDGPRVAGPDDDGDTTLPPHGFDRDRLSSTFATAEIPADVADTIEHSEDEYPREGSEVQYGYNSSSSSRLSGGDSLEDDFSDDAPRLQSAASSRSSISSIPGSVLVHATDYAQTQTPTTSDLKRIGNGYATPGKDRSDKRDGSMRFVPRVRDHQPAFRKTSSVRAMQMHTEDEDEDYLSPTRRRGAGYSPRHSGTTPVKRSPCHSPYGSAQKPKVKKEYPLVLLHCNLLPPSLSLPAGVCIPSAHVLQEVLPLRYWRRWKLLEEKVIGSGVVRERGVLISHPQDAYDVLEERLLESLELVRPRLRNGHFLGHVGNDTEKEDSDTDTRTDAESEEGEECPDCGGRVVDHKDSGRKWEIKVYAANGLMRSGAWAAAWKEMEKVDVEVSLWLPSKLKRELEQRVLEERAIRFEEEYRGSEEDKRRSNLYAEAPMLIDGFDDAPQFNEEQLYVPQPKDSEQKQKSPASRDYDPKMVKEIDLQTLMINYVRVLARDRRNIVIAFLSVLVVFFAFGVRSSGSDGRHIQTETVPGSAVSVAHYPALGSTPSAEPQPQIETAVEPAVHVASEEIVAQAPAELDVVPSLSVSVEEVSKGDYQDPATALLAMDPPSEASTEVALIAQLPESNKDLLLLDAA</sequence>
<organism evidence="3 4">
    <name type="scientific">Paecilomyces lecythidis</name>
    <dbReference type="NCBI Taxonomy" id="3004212"/>
    <lineage>
        <taxon>Eukaryota</taxon>
        <taxon>Fungi</taxon>
        <taxon>Dikarya</taxon>
        <taxon>Ascomycota</taxon>
        <taxon>Pezizomycotina</taxon>
        <taxon>Eurotiomycetes</taxon>
        <taxon>Eurotiomycetidae</taxon>
        <taxon>Eurotiales</taxon>
        <taxon>Thermoascaceae</taxon>
        <taxon>Paecilomyces</taxon>
    </lineage>
</organism>
<keyword evidence="2" id="KW-0472">Membrane</keyword>
<keyword evidence="2" id="KW-1133">Transmembrane helix</keyword>
<feature type="region of interest" description="Disordered" evidence="1">
    <location>
        <begin position="314"/>
        <end position="348"/>
    </location>
</feature>
<evidence type="ECO:0000313" key="3">
    <source>
        <dbReference type="EMBL" id="KAL1876734.1"/>
    </source>
</evidence>
<reference evidence="3 4" key="1">
    <citation type="journal article" date="2024" name="IMA Fungus">
        <title>IMA Genome - F19 : A genome assembly and annotation guide to empower mycologists, including annotated draft genome sequences of Ceratocystis pirilliformis, Diaporthe australafricana, Fusarium ophioides, Paecilomyces lecythidis, and Sporothrix stenoceras.</title>
        <authorList>
            <person name="Aylward J."/>
            <person name="Wilson A.M."/>
            <person name="Visagie C.M."/>
            <person name="Spraker J."/>
            <person name="Barnes I."/>
            <person name="Buitendag C."/>
            <person name="Ceriani C."/>
            <person name="Del Mar Angel L."/>
            <person name="du Plessis D."/>
            <person name="Fuchs T."/>
            <person name="Gasser K."/>
            <person name="Kramer D."/>
            <person name="Li W."/>
            <person name="Munsamy K."/>
            <person name="Piso A."/>
            <person name="Price J.L."/>
            <person name="Sonnekus B."/>
            <person name="Thomas C."/>
            <person name="van der Nest A."/>
            <person name="van Dijk A."/>
            <person name="van Heerden A."/>
            <person name="van Vuuren N."/>
            <person name="Yilmaz N."/>
            <person name="Duong T.A."/>
            <person name="van der Merwe N.A."/>
            <person name="Wingfield M.J."/>
            <person name="Wingfield B.D."/>
        </authorList>
    </citation>
    <scope>NUCLEOTIDE SEQUENCE [LARGE SCALE GENOMIC DNA]</scope>
    <source>
        <strain evidence="3 4">CMW 18167</strain>
    </source>
</reference>
<feature type="compositionally biased region" description="Polar residues" evidence="1">
    <location>
        <begin position="115"/>
        <end position="124"/>
    </location>
</feature>
<feature type="compositionally biased region" description="Basic and acidic residues" evidence="1">
    <location>
        <begin position="47"/>
        <end position="60"/>
    </location>
</feature>
<feature type="compositionally biased region" description="Low complexity" evidence="1">
    <location>
        <begin position="93"/>
        <end position="104"/>
    </location>
</feature>
<gene>
    <name evidence="3" type="ORF">Plec18167_005142</name>
</gene>
<feature type="transmembrane region" description="Helical" evidence="2">
    <location>
        <begin position="499"/>
        <end position="515"/>
    </location>
</feature>
<feature type="region of interest" description="Disordered" evidence="1">
    <location>
        <begin position="1"/>
        <end position="215"/>
    </location>
</feature>
<keyword evidence="4" id="KW-1185">Reference proteome</keyword>
<dbReference type="EMBL" id="JAVDPF010000015">
    <property type="protein sequence ID" value="KAL1876734.1"/>
    <property type="molecule type" value="Genomic_DNA"/>
</dbReference>
<feature type="compositionally biased region" description="Low complexity" evidence="1">
    <location>
        <begin position="68"/>
        <end position="78"/>
    </location>
</feature>
<feature type="compositionally biased region" description="Basic and acidic residues" evidence="1">
    <location>
        <begin position="137"/>
        <end position="159"/>
    </location>
</feature>
<evidence type="ECO:0008006" key="5">
    <source>
        <dbReference type="Google" id="ProtNLM"/>
    </source>
</evidence>